<feature type="domain" description="AB hydrolase-1" evidence="2">
    <location>
        <begin position="154"/>
        <end position="279"/>
    </location>
</feature>
<name>D2IKP6_9ACTN</name>
<proteinExistence type="inferred from homology"/>
<reference evidence="3" key="1">
    <citation type="journal article" date="2009" name="Nat. Chem. Biol.">
        <title>In vitro reconstruction of tetronate RK-682 biosynthesis.</title>
        <authorList>
            <person name="Sun Y."/>
            <person name="Demydchuk Y."/>
            <person name="Chettle J."/>
            <person name="Tosin M."/>
            <person name="Osada H."/>
            <person name="Leadlay P.F."/>
        </authorList>
    </citation>
    <scope>NUCLEOTIDE SEQUENCE</scope>
    <source>
        <strain evidence="3">88-682</strain>
    </source>
</reference>
<evidence type="ECO:0000259" key="2">
    <source>
        <dbReference type="Pfam" id="PF12697"/>
    </source>
</evidence>
<dbReference type="InterPro" id="IPR000073">
    <property type="entry name" value="AB_hydrolase_1"/>
</dbReference>
<dbReference type="InterPro" id="IPR029058">
    <property type="entry name" value="AB_hydrolase_fold"/>
</dbReference>
<keyword evidence="3" id="KW-0378">Hydrolase</keyword>
<evidence type="ECO:0000256" key="1">
    <source>
        <dbReference type="ARBA" id="ARBA00038115"/>
    </source>
</evidence>
<dbReference type="Gene3D" id="1.20.1440.110">
    <property type="entry name" value="acylaminoacyl peptidase"/>
    <property type="match status" value="1"/>
</dbReference>
<sequence>MKFLFDDPAFDYQALRAAGYADFGGAQLGEIIAVASRIPGGDTDAWRREWTALAERVHGLATAALAQHRTLDARAALLRAHTYYRTAEFFLRDDPLHDPEAARLMRLSKETFAEAAGLMERPPEFVRIPYGDGSLPGYFYRADDSAGPRPTLIHHGGIDSTLEEGYFFIAAAAQARGYHVLCFEGPGQGSVLREQGLTFRPDWEEVVTPVVDFALARPGVDPERVTLVGTSLGGLLAVRAAAFEHRLAGCVAHDAVWQLGDVVWLPPFVHEWVEQGCDDFANPVMYGIAVQQTFRAGCCGRRCGRSGRRAPPNCCAGCPRSASRTWSGRCAVRSWCSTPRRTCSSPVWNTRRRCTRAWAAPRPCTCSPRTRAGEPTATPAP</sequence>
<dbReference type="Gene3D" id="3.40.50.1820">
    <property type="entry name" value="alpha/beta hydrolase"/>
    <property type="match status" value="1"/>
</dbReference>
<keyword evidence="3" id="KW-0031">Aminopeptidase</keyword>
<dbReference type="Pfam" id="PF12697">
    <property type="entry name" value="Abhydrolase_6"/>
    <property type="match status" value="1"/>
</dbReference>
<dbReference type="PANTHER" id="PTHR22946">
    <property type="entry name" value="DIENELACTONE HYDROLASE DOMAIN-CONTAINING PROTEIN-RELATED"/>
    <property type="match status" value="1"/>
</dbReference>
<dbReference type="PANTHER" id="PTHR22946:SF12">
    <property type="entry name" value="CONIDIAL PIGMENT BIOSYNTHESIS PROTEIN AYG1 (AFU_ORTHOLOGUE AFUA_2G17550)"/>
    <property type="match status" value="1"/>
</dbReference>
<dbReference type="AlphaFoldDB" id="D2IKP6"/>
<dbReference type="EMBL" id="GQ332353">
    <property type="protein sequence ID" value="ACZ65471.1"/>
    <property type="molecule type" value="Genomic_DNA"/>
</dbReference>
<comment type="similarity">
    <text evidence="1">Belongs to the AB hydrolase superfamily. FUS2 hydrolase family.</text>
</comment>
<dbReference type="InterPro" id="IPR050261">
    <property type="entry name" value="FrsA_esterase"/>
</dbReference>
<keyword evidence="3" id="KW-0645">Protease</keyword>
<accession>D2IKP6</accession>
<protein>
    <submittedName>
        <fullName evidence="3">Putative dipeptidyl aminopeptidase</fullName>
    </submittedName>
</protein>
<evidence type="ECO:0000313" key="3">
    <source>
        <dbReference type="EMBL" id="ACZ65471.1"/>
    </source>
</evidence>
<dbReference type="SUPFAM" id="SSF53474">
    <property type="entry name" value="alpha/beta-Hydrolases"/>
    <property type="match status" value="1"/>
</dbReference>
<dbReference type="GO" id="GO:0004177">
    <property type="term" value="F:aminopeptidase activity"/>
    <property type="evidence" value="ECO:0007669"/>
    <property type="project" value="UniProtKB-KW"/>
</dbReference>
<organism evidence="3">
    <name type="scientific">Streptomyces sp. 88-682</name>
    <dbReference type="NCBI Taxonomy" id="697274"/>
    <lineage>
        <taxon>Bacteria</taxon>
        <taxon>Bacillati</taxon>
        <taxon>Actinomycetota</taxon>
        <taxon>Actinomycetes</taxon>
        <taxon>Kitasatosporales</taxon>
        <taxon>Streptomycetaceae</taxon>
        <taxon>Streptomyces</taxon>
    </lineage>
</organism>